<protein>
    <recommendedName>
        <fullName evidence="5">Regulator of chromosome condensation</fullName>
    </recommendedName>
</protein>
<organism evidence="3 4">
    <name type="scientific">Hirsutella minnesotensis 3608</name>
    <dbReference type="NCBI Taxonomy" id="1043627"/>
    <lineage>
        <taxon>Eukaryota</taxon>
        <taxon>Fungi</taxon>
        <taxon>Dikarya</taxon>
        <taxon>Ascomycota</taxon>
        <taxon>Pezizomycotina</taxon>
        <taxon>Sordariomycetes</taxon>
        <taxon>Hypocreomycetidae</taxon>
        <taxon>Hypocreales</taxon>
        <taxon>Ophiocordycipitaceae</taxon>
        <taxon>Hirsutella</taxon>
    </lineage>
</organism>
<dbReference type="PANTHER" id="PTHR22870">
    <property type="entry name" value="REGULATOR OF CHROMOSOME CONDENSATION"/>
    <property type="match status" value="1"/>
</dbReference>
<sequence>MANAARRLTDSKAMALYATGFNAWGQLSFGTNPEDQEPNDNFEFVQVLQGDDISAPVSRLSYTVVHLDGQLHTAGISPEDEPALQDTVAVAEAANGEILTAQSYGADILDGQVTREASHVLKKFSSLETLKAGRPDKCWPVECPVKQVAAFNAGFVILFEDGNVATMGDARFEDCLGRDISEDEPAADPCIVADLASLGEPIKKVSAAGYTLAALTESGGLYLWGMTPHSSQDNRGSHLPVSRVPNYVEVDGDKDVLDMAIGDSHIISLTTDGCVYVIGGNSNGQIGLGKAFVDGVRIWKKVGLNLLDGQKAIGVAAGPRASFILTTRAHT</sequence>
<dbReference type="PROSITE" id="PS50012">
    <property type="entry name" value="RCC1_3"/>
    <property type="match status" value="2"/>
</dbReference>
<reference evidence="3 4" key="1">
    <citation type="journal article" date="2014" name="Genome Biol. Evol.">
        <title>Comparative genomics and transcriptomics analyses reveal divergent lifestyle features of nematode endoparasitic fungus Hirsutella minnesotensis.</title>
        <authorList>
            <person name="Lai Y."/>
            <person name="Liu K."/>
            <person name="Zhang X."/>
            <person name="Zhang X."/>
            <person name="Li K."/>
            <person name="Wang N."/>
            <person name="Shu C."/>
            <person name="Wu Y."/>
            <person name="Wang C."/>
            <person name="Bushley K.E."/>
            <person name="Xiang M."/>
            <person name="Liu X."/>
        </authorList>
    </citation>
    <scope>NUCLEOTIDE SEQUENCE [LARGE SCALE GENOMIC DNA]</scope>
    <source>
        <strain evidence="3 4">3608</strain>
    </source>
</reference>
<dbReference type="EMBL" id="KQ030629">
    <property type="protein sequence ID" value="KJZ70375.1"/>
    <property type="molecule type" value="Genomic_DNA"/>
</dbReference>
<evidence type="ECO:0000313" key="3">
    <source>
        <dbReference type="EMBL" id="KJZ70375.1"/>
    </source>
</evidence>
<feature type="repeat" description="RCC1" evidence="2">
    <location>
        <begin position="219"/>
        <end position="272"/>
    </location>
</feature>
<accession>A0A0F7ZKB0</accession>
<dbReference type="PANTHER" id="PTHR22870:SF466">
    <property type="entry name" value="ANKYRIN REPEAT-CONTAINING PROTEIN"/>
    <property type="match status" value="1"/>
</dbReference>
<dbReference type="Gene3D" id="2.130.10.30">
    <property type="entry name" value="Regulator of chromosome condensation 1/beta-lactamase-inhibitor protein II"/>
    <property type="match status" value="1"/>
</dbReference>
<evidence type="ECO:0000313" key="4">
    <source>
        <dbReference type="Proteomes" id="UP000054481"/>
    </source>
</evidence>
<dbReference type="InterPro" id="IPR009091">
    <property type="entry name" value="RCC1/BLIP-II"/>
</dbReference>
<dbReference type="SUPFAM" id="SSF50985">
    <property type="entry name" value="RCC1/BLIP-II"/>
    <property type="match status" value="1"/>
</dbReference>
<dbReference type="Pfam" id="PF13540">
    <property type="entry name" value="RCC1_2"/>
    <property type="match status" value="1"/>
</dbReference>
<name>A0A0F7ZKB0_9HYPO</name>
<keyword evidence="1" id="KW-0677">Repeat</keyword>
<keyword evidence="4" id="KW-1185">Reference proteome</keyword>
<feature type="repeat" description="RCC1" evidence="2">
    <location>
        <begin position="273"/>
        <end position="328"/>
    </location>
</feature>
<dbReference type="OrthoDB" id="5370059at2759"/>
<dbReference type="InterPro" id="IPR051210">
    <property type="entry name" value="Ub_ligase/GEF_domain"/>
</dbReference>
<dbReference type="Proteomes" id="UP000054481">
    <property type="component" value="Unassembled WGS sequence"/>
</dbReference>
<proteinExistence type="predicted"/>
<dbReference type="AlphaFoldDB" id="A0A0F7ZKB0"/>
<gene>
    <name evidence="3" type="ORF">HIM_10219</name>
</gene>
<dbReference type="InterPro" id="IPR000408">
    <property type="entry name" value="Reg_chr_condens"/>
</dbReference>
<evidence type="ECO:0000256" key="2">
    <source>
        <dbReference type="PROSITE-ProRule" id="PRU00235"/>
    </source>
</evidence>
<evidence type="ECO:0000256" key="1">
    <source>
        <dbReference type="ARBA" id="ARBA00022737"/>
    </source>
</evidence>
<evidence type="ECO:0008006" key="5">
    <source>
        <dbReference type="Google" id="ProtNLM"/>
    </source>
</evidence>